<dbReference type="FunFam" id="3.40.50.300:FF:000134">
    <property type="entry name" value="Iron-enterobactin ABC transporter ATP-binding protein"/>
    <property type="match status" value="1"/>
</dbReference>
<evidence type="ECO:0000313" key="5">
    <source>
        <dbReference type="EMBL" id="PJJ81926.1"/>
    </source>
</evidence>
<feature type="domain" description="ABC transporter" evidence="4">
    <location>
        <begin position="27"/>
        <end position="262"/>
    </location>
</feature>
<dbReference type="InterPro" id="IPR003439">
    <property type="entry name" value="ABC_transporter-like_ATP-bd"/>
</dbReference>
<evidence type="ECO:0000259" key="4">
    <source>
        <dbReference type="PROSITE" id="PS50893"/>
    </source>
</evidence>
<dbReference type="SUPFAM" id="SSF52540">
    <property type="entry name" value="P-loop containing nucleoside triphosphate hydrolases"/>
    <property type="match status" value="1"/>
</dbReference>
<dbReference type="PANTHER" id="PTHR42794">
    <property type="entry name" value="HEMIN IMPORT ATP-BINDING PROTEIN HMUV"/>
    <property type="match status" value="1"/>
</dbReference>
<dbReference type="CDD" id="cd03214">
    <property type="entry name" value="ABC_Iron-Siderophores_B12_Hemin"/>
    <property type="match status" value="1"/>
</dbReference>
<keyword evidence="6" id="KW-1185">Reference proteome</keyword>
<dbReference type="InterPro" id="IPR027417">
    <property type="entry name" value="P-loop_NTPase"/>
</dbReference>
<name>A0A2M9D872_9MICO</name>
<protein>
    <submittedName>
        <fullName evidence="5">Iron complex transport system ATP-binding protein</fullName>
    </submittedName>
</protein>
<dbReference type="Proteomes" id="UP000231742">
    <property type="component" value="Unassembled WGS sequence"/>
</dbReference>
<reference evidence="5 6" key="1">
    <citation type="submission" date="2017-11" db="EMBL/GenBank/DDBJ databases">
        <title>Genomic Encyclopedia of Archaeal and Bacterial Type Strains, Phase II (KMG-II): From Individual Species to Whole Genera.</title>
        <authorList>
            <person name="Goeker M."/>
        </authorList>
    </citation>
    <scope>NUCLEOTIDE SEQUENCE [LARGE SCALE GENOMIC DNA]</scope>
    <source>
        <strain evidence="5 6">DSM 16400</strain>
    </source>
</reference>
<keyword evidence="1" id="KW-0813">Transport</keyword>
<dbReference type="InterPro" id="IPR017871">
    <property type="entry name" value="ABC_transporter-like_CS"/>
</dbReference>
<gene>
    <name evidence="5" type="ORF">CLV85_1111</name>
</gene>
<evidence type="ECO:0000313" key="6">
    <source>
        <dbReference type="Proteomes" id="UP000231742"/>
    </source>
</evidence>
<dbReference type="PROSITE" id="PS00211">
    <property type="entry name" value="ABC_TRANSPORTER_1"/>
    <property type="match status" value="1"/>
</dbReference>
<dbReference type="EMBL" id="PGFH01000001">
    <property type="protein sequence ID" value="PJJ81926.1"/>
    <property type="molecule type" value="Genomic_DNA"/>
</dbReference>
<keyword evidence="3 5" id="KW-0067">ATP-binding</keyword>
<dbReference type="Gene3D" id="3.40.50.300">
    <property type="entry name" value="P-loop containing nucleotide triphosphate hydrolases"/>
    <property type="match status" value="1"/>
</dbReference>
<accession>A0A2M9D872</accession>
<keyword evidence="2" id="KW-0547">Nucleotide-binding</keyword>
<evidence type="ECO:0000256" key="1">
    <source>
        <dbReference type="ARBA" id="ARBA00022448"/>
    </source>
</evidence>
<comment type="caution">
    <text evidence="5">The sequence shown here is derived from an EMBL/GenBank/DDBJ whole genome shotgun (WGS) entry which is preliminary data.</text>
</comment>
<dbReference type="GO" id="GO:0005524">
    <property type="term" value="F:ATP binding"/>
    <property type="evidence" value="ECO:0007669"/>
    <property type="project" value="UniProtKB-KW"/>
</dbReference>
<dbReference type="GO" id="GO:0016887">
    <property type="term" value="F:ATP hydrolysis activity"/>
    <property type="evidence" value="ECO:0007669"/>
    <property type="project" value="InterPro"/>
</dbReference>
<dbReference type="PANTHER" id="PTHR42794:SF2">
    <property type="entry name" value="ABC TRANSPORTER ATP-BINDING PROTEIN"/>
    <property type="match status" value="1"/>
</dbReference>
<organism evidence="5 6">
    <name type="scientific">Salinibacterium amurskyense</name>
    <dbReference type="NCBI Taxonomy" id="205941"/>
    <lineage>
        <taxon>Bacteria</taxon>
        <taxon>Bacillati</taxon>
        <taxon>Actinomycetota</taxon>
        <taxon>Actinomycetes</taxon>
        <taxon>Micrococcales</taxon>
        <taxon>Microbacteriaceae</taxon>
        <taxon>Salinibacterium</taxon>
    </lineage>
</organism>
<dbReference type="SMART" id="SM00382">
    <property type="entry name" value="AAA"/>
    <property type="match status" value="1"/>
</dbReference>
<dbReference type="RefSeq" id="WP_229820306.1">
    <property type="nucleotide sequence ID" value="NZ_BMZU01000001.1"/>
</dbReference>
<dbReference type="PROSITE" id="PS50893">
    <property type="entry name" value="ABC_TRANSPORTER_2"/>
    <property type="match status" value="1"/>
</dbReference>
<dbReference type="Pfam" id="PF00005">
    <property type="entry name" value="ABC_tran"/>
    <property type="match status" value="1"/>
</dbReference>
<sequence length="281" mass="29330">MSDDNVGDSMGAASLHNHSNLGDDSGLVAERIRVTTDGTLLIDDVDCTVARGSLSALVGPNGAGKSTLLRALTAVQTPAAGSVTFGSNDLLGMPRRQRARLAAFVEQDATTDTSLTVGMVVALGRLPHQSLWEADSPESAAIIAASLETVEMTAFREREFQSLSGGEKQRVMLARALAQQPQLLTLDEPTNHLDIAAQLAVLELLSSLRSTGVTVLAALHDLSLAASYCDHIIVLSHGRVVAAGATETVLTEQLIADVYGVTASILRNPVTGKPVIGFSPA</sequence>
<evidence type="ECO:0000256" key="3">
    <source>
        <dbReference type="ARBA" id="ARBA00022840"/>
    </source>
</evidence>
<dbReference type="InterPro" id="IPR003593">
    <property type="entry name" value="AAA+_ATPase"/>
</dbReference>
<evidence type="ECO:0000256" key="2">
    <source>
        <dbReference type="ARBA" id="ARBA00022741"/>
    </source>
</evidence>
<dbReference type="AlphaFoldDB" id="A0A2M9D872"/>
<proteinExistence type="predicted"/>